<evidence type="ECO:0000256" key="5">
    <source>
        <dbReference type="ARBA" id="ARBA00022737"/>
    </source>
</evidence>
<accession>D8LYP7</accession>
<dbReference type="EMBL" id="FN668639">
    <property type="protein sequence ID" value="CBK20702.2"/>
    <property type="molecule type" value="Genomic_DNA"/>
</dbReference>
<dbReference type="FunFam" id="3.40.50.300:FF:000997">
    <property type="entry name" value="Multidrug resistance-associated protein 1"/>
    <property type="match status" value="1"/>
</dbReference>
<dbReference type="InterPro" id="IPR027417">
    <property type="entry name" value="P-loop_NTPase"/>
</dbReference>
<dbReference type="InterPro" id="IPR011527">
    <property type="entry name" value="ABC1_TM_dom"/>
</dbReference>
<dbReference type="InterPro" id="IPR036640">
    <property type="entry name" value="ABC1_TM_sf"/>
</dbReference>
<keyword evidence="8 11" id="KW-1133">Transmembrane helix</keyword>
<dbReference type="Gene3D" id="1.20.1560.10">
    <property type="entry name" value="ABC transporter type 1, transmembrane domain"/>
    <property type="match status" value="2"/>
</dbReference>
<dbReference type="FunFam" id="1.20.1560.10:FF:000013">
    <property type="entry name" value="ABC transporter C family member 2"/>
    <property type="match status" value="1"/>
</dbReference>
<dbReference type="InterPro" id="IPR003593">
    <property type="entry name" value="AAA+_ATPase"/>
</dbReference>
<dbReference type="GO" id="GO:0005524">
    <property type="term" value="F:ATP binding"/>
    <property type="evidence" value="ECO:0007669"/>
    <property type="project" value="UniProtKB-KW"/>
</dbReference>
<evidence type="ECO:0000256" key="3">
    <source>
        <dbReference type="ARBA" id="ARBA00022448"/>
    </source>
</evidence>
<dbReference type="InterPro" id="IPR044746">
    <property type="entry name" value="ABCC_6TM_D1"/>
</dbReference>
<dbReference type="Pfam" id="PF00664">
    <property type="entry name" value="ABC_membrane"/>
    <property type="match status" value="2"/>
</dbReference>
<dbReference type="Proteomes" id="UP000008312">
    <property type="component" value="Unassembled WGS sequence"/>
</dbReference>
<dbReference type="RefSeq" id="XP_012894750.1">
    <property type="nucleotide sequence ID" value="XM_013039296.1"/>
</dbReference>
<feature type="transmembrane region" description="Helical" evidence="11">
    <location>
        <begin position="232"/>
        <end position="259"/>
    </location>
</feature>
<dbReference type="PROSITE" id="PS50929">
    <property type="entry name" value="ABC_TM1F"/>
    <property type="match status" value="2"/>
</dbReference>
<organism evidence="14">
    <name type="scientific">Blastocystis hominis</name>
    <dbReference type="NCBI Taxonomy" id="12968"/>
    <lineage>
        <taxon>Eukaryota</taxon>
        <taxon>Sar</taxon>
        <taxon>Stramenopiles</taxon>
        <taxon>Bigyra</taxon>
        <taxon>Opalozoa</taxon>
        <taxon>Opalinata</taxon>
        <taxon>Blastocystidae</taxon>
        <taxon>Blastocystis</taxon>
    </lineage>
</organism>
<keyword evidence="6" id="KW-0547">Nucleotide-binding</keyword>
<dbReference type="CDD" id="cd03250">
    <property type="entry name" value="ABCC_MRP_domain1"/>
    <property type="match status" value="1"/>
</dbReference>
<dbReference type="InterPro" id="IPR044726">
    <property type="entry name" value="ABCC_6TM_D2"/>
</dbReference>
<dbReference type="FunCoup" id="D8LYP7">
    <property type="interactions" value="1"/>
</dbReference>
<dbReference type="Pfam" id="PF00005">
    <property type="entry name" value="ABC_tran"/>
    <property type="match status" value="2"/>
</dbReference>
<feature type="transmembrane region" description="Helical" evidence="11">
    <location>
        <begin position="782"/>
        <end position="802"/>
    </location>
</feature>
<sequence length="1251" mass="138151">MQLGNNHHSQHDICDTVVHPFPDSKDFGERPGRNISTQYETIIASSILATSERVFYIAMLFVVPVINTLISSSCQMKLTDISIYVKTMASEAIYRKALVLSSTARGETSTGQLVNIMSSDTNMLHLFITLLNTAISIPISLFLCIFFVAQQLGKITWIALAIYTIMLLIQSYASIVSRRIRIRNMRVVDARVKLTNEVLTGIRVIKYYCWEKPFLEKIREVRAKELKLVAQMAWIMAAGFDCVTALVPCIVPLVCFSLYPSVMKKPLSSSVAFYLLSLFKMLQTPFTMFPVVMSNAVQFRVSMGRIQRFLNLAECDESIVERDLPAGSTVVYKDIDGNEKVVEDYDAATDAVLIRDGYFAWGDHANCLKNITTRIKKGSLVAVVGRVGSGKTSFVSSLVGEMTRNAGVVIVNGSMSLSAQQAWLVNATVKDNILFGKPYDEKKYRAVLRVCCLEDDLRVLQGGSDCEIGERGINLSGGQKARISLARCCYSDSEIVLLDDPLAAVDAHVGKTLFRQCIDRYLRGRTRILVTNATQFLHKCDWIIVLDNQTIVFQGTFDQLKRQPIDLLLLAEESTSTETDLSSRIPAGSNSSAAVETVETVETEEESRLVSEETKASGSIPWCVYQYYFRLVGVPLVLLFLFLTLLAALLTVASHFWLSYWSDDPFCASSSSSSSSSSACHRRIAFFIAGYALLSLLSLLASAAQSFLLVPGRLRAASALHDQLALAVLSAPVSFHDVTPVGRVLNRLNRDIELTDSQLPRALTTLLRHAASLAVDLLSSTLATFGLFLLPAGIVLAAFGVLQRRFRRSNTEIQRLRALTRSPLFADFQGVLLGAGSIRAFADQPRFLRGMEAALDRHNTAVLMFQWAANWLAVRSDVLAAVISLVVAAVCAALRSAITPGRLGIALSACTGMSGSMKQLVRVAARLEAHMNSVERIKEYVDTVQPEPPRVTQLRPPPKWPSEGRIEMRNVQLRYRDGPLVLRGVDLVVRPHEKVGIVGRTGAGKSTMMIALFRITDLCGGSIEIDGVDLGKLGLDDVRRALCIIPQDPVLFSASIRFNLDPFNEFSDEEIWSVIEQVELKQVVENMPRQLEDDVYEGGANFSVGERQLICIARALLKKPKILIMDEATASLDNETDAFLQSMIRKQFSTCTTLTIAHRLNTILDADRVCVMDAGVVAEYDSPYNLLHKESVFKGMVLAANDPNLFDLVPGCEDVKKECESITIELNSSGSDSPEKESQPCESKEKNETNS</sequence>
<dbReference type="AlphaFoldDB" id="D8LYP7"/>
<evidence type="ECO:0000256" key="9">
    <source>
        <dbReference type="ARBA" id="ARBA00023136"/>
    </source>
</evidence>
<evidence type="ECO:0000313" key="15">
    <source>
        <dbReference type="Proteomes" id="UP000008312"/>
    </source>
</evidence>
<gene>
    <name evidence="14" type="ORF">GSBLH_T00000984001</name>
</gene>
<keyword evidence="4 11" id="KW-0812">Transmembrane</keyword>
<evidence type="ECO:0000256" key="11">
    <source>
        <dbReference type="SAM" id="Phobius"/>
    </source>
</evidence>
<dbReference type="PROSITE" id="PS00211">
    <property type="entry name" value="ABC_TRANSPORTER_1"/>
    <property type="match status" value="1"/>
</dbReference>
<evidence type="ECO:0000259" key="13">
    <source>
        <dbReference type="PROSITE" id="PS50929"/>
    </source>
</evidence>
<evidence type="ECO:0000256" key="6">
    <source>
        <dbReference type="ARBA" id="ARBA00022741"/>
    </source>
</evidence>
<comment type="similarity">
    <text evidence="2">Belongs to the ABC transporter superfamily. ABCC family. Conjugate transporter (TC 3.A.1.208) subfamily.</text>
</comment>
<feature type="domain" description="ABC transmembrane type-1" evidence="13">
    <location>
        <begin position="56"/>
        <end position="298"/>
    </location>
</feature>
<dbReference type="InterPro" id="IPR017871">
    <property type="entry name" value="ABC_transporter-like_CS"/>
</dbReference>
<evidence type="ECO:0000256" key="8">
    <source>
        <dbReference type="ARBA" id="ARBA00022989"/>
    </source>
</evidence>
<dbReference type="GO" id="GO:0016020">
    <property type="term" value="C:membrane"/>
    <property type="evidence" value="ECO:0007669"/>
    <property type="project" value="InterPro"/>
</dbReference>
<dbReference type="GO" id="GO:0140359">
    <property type="term" value="F:ABC-type transporter activity"/>
    <property type="evidence" value="ECO:0007669"/>
    <property type="project" value="InterPro"/>
</dbReference>
<comment type="subcellular location">
    <subcellularLocation>
        <location evidence="1">Endomembrane system</location>
        <topology evidence="1">Multi-pass membrane protein</topology>
    </subcellularLocation>
</comment>
<feature type="domain" description="ABC transmembrane type-1" evidence="13">
    <location>
        <begin position="638"/>
        <end position="929"/>
    </location>
</feature>
<dbReference type="InterPro" id="IPR050173">
    <property type="entry name" value="ABC_transporter_C-like"/>
</dbReference>
<dbReference type="InterPro" id="IPR003439">
    <property type="entry name" value="ABC_transporter-like_ATP-bd"/>
</dbReference>
<keyword evidence="9 11" id="KW-0472">Membrane</keyword>
<feature type="transmembrane region" description="Helical" evidence="11">
    <location>
        <begin position="54"/>
        <end position="70"/>
    </location>
</feature>
<keyword evidence="5" id="KW-0677">Repeat</keyword>
<evidence type="ECO:0000313" key="14">
    <source>
        <dbReference type="EMBL" id="CBK20702.2"/>
    </source>
</evidence>
<dbReference type="PROSITE" id="PS50893">
    <property type="entry name" value="ABC_TRANSPORTER_2"/>
    <property type="match status" value="2"/>
</dbReference>
<dbReference type="CDD" id="cd03244">
    <property type="entry name" value="ABCC_MRP_domain2"/>
    <property type="match status" value="1"/>
</dbReference>
<feature type="transmembrane region" description="Helical" evidence="11">
    <location>
        <begin position="126"/>
        <end position="149"/>
    </location>
</feature>
<feature type="transmembrane region" description="Helical" evidence="11">
    <location>
        <begin position="636"/>
        <end position="658"/>
    </location>
</feature>
<protein>
    <recommendedName>
        <fullName evidence="16">ABC transporter</fullName>
    </recommendedName>
</protein>
<feature type="domain" description="ABC transporter" evidence="12">
    <location>
        <begin position="966"/>
        <end position="1199"/>
    </location>
</feature>
<feature type="transmembrane region" description="Helical" evidence="11">
    <location>
        <begin position="271"/>
        <end position="293"/>
    </location>
</feature>
<dbReference type="SUPFAM" id="SSF90123">
    <property type="entry name" value="ABC transporter transmembrane region"/>
    <property type="match status" value="2"/>
</dbReference>
<dbReference type="OrthoDB" id="6500128at2759"/>
<dbReference type="GO" id="GO:0012505">
    <property type="term" value="C:endomembrane system"/>
    <property type="evidence" value="ECO:0007669"/>
    <property type="project" value="UniProtKB-SubCell"/>
</dbReference>
<dbReference type="PANTHER" id="PTHR24223">
    <property type="entry name" value="ATP-BINDING CASSETTE SUB-FAMILY C"/>
    <property type="match status" value="1"/>
</dbReference>
<dbReference type="FunFam" id="3.40.50.300:FF:000074">
    <property type="entry name" value="Multidrug resistance-associated protein 5 isoform 1"/>
    <property type="match status" value="1"/>
</dbReference>
<dbReference type="SUPFAM" id="SSF52540">
    <property type="entry name" value="P-loop containing nucleoside triphosphate hydrolases"/>
    <property type="match status" value="2"/>
</dbReference>
<dbReference type="OMA" id="KDHDLEM"/>
<keyword evidence="7" id="KW-0067">ATP-binding</keyword>
<dbReference type="InParanoid" id="D8LYP7"/>
<name>D8LYP7_BLAHO</name>
<evidence type="ECO:0008006" key="16">
    <source>
        <dbReference type="Google" id="ProtNLM"/>
    </source>
</evidence>
<feature type="domain" description="ABC transporter" evidence="12">
    <location>
        <begin position="352"/>
        <end position="573"/>
    </location>
</feature>
<dbReference type="GO" id="GO:0016887">
    <property type="term" value="F:ATP hydrolysis activity"/>
    <property type="evidence" value="ECO:0007669"/>
    <property type="project" value="InterPro"/>
</dbReference>
<keyword evidence="15" id="KW-1185">Reference proteome</keyword>
<dbReference type="SMART" id="SM00382">
    <property type="entry name" value="AAA"/>
    <property type="match status" value="2"/>
</dbReference>
<evidence type="ECO:0000256" key="2">
    <source>
        <dbReference type="ARBA" id="ARBA00009726"/>
    </source>
</evidence>
<dbReference type="Gene3D" id="3.40.50.300">
    <property type="entry name" value="P-loop containing nucleotide triphosphate hydrolases"/>
    <property type="match status" value="2"/>
</dbReference>
<keyword evidence="3" id="KW-0813">Transport</keyword>
<feature type="transmembrane region" description="Helical" evidence="11">
    <location>
        <begin position="155"/>
        <end position="176"/>
    </location>
</feature>
<feature type="transmembrane region" description="Helical" evidence="11">
    <location>
        <begin position="684"/>
        <end position="704"/>
    </location>
</feature>
<evidence type="ECO:0000259" key="12">
    <source>
        <dbReference type="PROSITE" id="PS50893"/>
    </source>
</evidence>
<dbReference type="GeneID" id="24918269"/>
<dbReference type="CDD" id="cd18580">
    <property type="entry name" value="ABC_6TM_ABCC_D2"/>
    <property type="match status" value="1"/>
</dbReference>
<evidence type="ECO:0000256" key="7">
    <source>
        <dbReference type="ARBA" id="ARBA00022840"/>
    </source>
</evidence>
<feature type="region of interest" description="Disordered" evidence="10">
    <location>
        <begin position="1226"/>
        <end position="1251"/>
    </location>
</feature>
<dbReference type="CDD" id="cd18579">
    <property type="entry name" value="ABC_6TM_ABCC_D1"/>
    <property type="match status" value="1"/>
</dbReference>
<reference evidence="14" key="1">
    <citation type="submission" date="2010-02" db="EMBL/GenBank/DDBJ databases">
        <title>Sequencing and annotation of the Blastocystis hominis genome.</title>
        <authorList>
            <person name="Wincker P."/>
        </authorList>
    </citation>
    <scope>NUCLEOTIDE SEQUENCE</scope>
    <source>
        <strain evidence="14">Singapore isolate B</strain>
    </source>
</reference>
<evidence type="ECO:0000256" key="4">
    <source>
        <dbReference type="ARBA" id="ARBA00022692"/>
    </source>
</evidence>
<evidence type="ECO:0000256" key="10">
    <source>
        <dbReference type="SAM" id="MobiDB-lite"/>
    </source>
</evidence>
<proteinExistence type="inferred from homology"/>
<feature type="compositionally biased region" description="Basic and acidic residues" evidence="10">
    <location>
        <begin position="1233"/>
        <end position="1251"/>
    </location>
</feature>
<evidence type="ECO:0000256" key="1">
    <source>
        <dbReference type="ARBA" id="ARBA00004127"/>
    </source>
</evidence>